<sequence length="113" mass="13219">MRLIKAYIRYRKMEEVYQALEKNGFHSMTMMECEGTGQYADQEHEHISSRYPFAEAYRVVKLEILVEKERVPELVELIRKNARTGYRGDGMVIVSPVEEVYKVRTDENGISAI</sequence>
<keyword evidence="9" id="KW-1185">Reference proteome</keyword>
<dbReference type="PANTHER" id="PTHR30115:SF13">
    <property type="entry name" value="PII-LIKE PROTEIN GLNBI"/>
    <property type="match status" value="1"/>
</dbReference>
<dbReference type="EMBL" id="PYGC01000006">
    <property type="protein sequence ID" value="PSK82371.1"/>
    <property type="molecule type" value="Genomic_DNA"/>
</dbReference>
<dbReference type="GO" id="GO:0005829">
    <property type="term" value="C:cytosol"/>
    <property type="evidence" value="ECO:0007669"/>
    <property type="project" value="TreeGrafter"/>
</dbReference>
<name>A0A2P8CBM5_9BACT</name>
<dbReference type="SMART" id="SM00938">
    <property type="entry name" value="P-II"/>
    <property type="match status" value="1"/>
</dbReference>
<evidence type="ECO:0000256" key="5">
    <source>
        <dbReference type="PIRSR" id="PIRSR602187-50"/>
    </source>
</evidence>
<evidence type="ECO:0000256" key="4">
    <source>
        <dbReference type="ARBA" id="ARBA00023231"/>
    </source>
</evidence>
<dbReference type="Proteomes" id="UP000396862">
    <property type="component" value="Unassembled WGS sequence"/>
</dbReference>
<reference evidence="6 9" key="2">
    <citation type="submission" date="2019-10" db="EMBL/GenBank/DDBJ databases">
        <title>Prolixibacter strains distinguished by the presence of nitrate reductase genes were adept at nitrate-dependent anaerobic corrosion of metallic iron and carbon steel.</title>
        <authorList>
            <person name="Iino T."/>
            <person name="Shono N."/>
            <person name="Ito K."/>
            <person name="Nakamura R."/>
            <person name="Sueoka K."/>
            <person name="Harayama S."/>
            <person name="Ohkuma M."/>
        </authorList>
    </citation>
    <scope>NUCLEOTIDE SEQUENCE [LARGE SCALE GENOMIC DNA]</scope>
    <source>
        <strain evidence="6 9">MIC1-1</strain>
    </source>
</reference>
<dbReference type="PROSITE" id="PS51343">
    <property type="entry name" value="PII_GLNB_DOM"/>
    <property type="match status" value="1"/>
</dbReference>
<dbReference type="InterPro" id="IPR015867">
    <property type="entry name" value="N-reg_PII/ATP_PRibTrfase_C"/>
</dbReference>
<dbReference type="AlphaFoldDB" id="A0A2P8CBM5"/>
<dbReference type="OrthoDB" id="9802729at2"/>
<dbReference type="EMBL" id="BLAU01000001">
    <property type="protein sequence ID" value="GET22883.1"/>
    <property type="molecule type" value="Genomic_DNA"/>
</dbReference>
<dbReference type="PRINTS" id="PR00340">
    <property type="entry name" value="PIIGLNB"/>
</dbReference>
<proteinExistence type="predicted"/>
<dbReference type="PANTHER" id="PTHR30115">
    <property type="entry name" value="NITROGEN REGULATORY PROTEIN P-II"/>
    <property type="match status" value="1"/>
</dbReference>
<dbReference type="SUPFAM" id="SSF54913">
    <property type="entry name" value="GlnB-like"/>
    <property type="match status" value="1"/>
</dbReference>
<evidence type="ECO:0000313" key="9">
    <source>
        <dbReference type="Proteomes" id="UP000396862"/>
    </source>
</evidence>
<keyword evidence="4" id="KW-0535">Nitrogen fixation</keyword>
<evidence type="ECO:0000313" key="8">
    <source>
        <dbReference type="Proteomes" id="UP000240621"/>
    </source>
</evidence>
<dbReference type="InterPro" id="IPR011322">
    <property type="entry name" value="N-reg_PII-like_a/b"/>
</dbReference>
<comment type="caution">
    <text evidence="7">The sequence shown here is derived from an EMBL/GenBank/DDBJ whole genome shotgun (WGS) entry which is preliminary data.</text>
</comment>
<gene>
    <name evidence="7" type="ORF">CLV93_106115</name>
    <name evidence="6" type="ORF">JCM18694_31290</name>
</gene>
<reference evidence="7 8" key="1">
    <citation type="submission" date="2018-03" db="EMBL/GenBank/DDBJ databases">
        <title>Genomic Encyclopedia of Archaeal and Bacterial Type Strains, Phase II (KMG-II): from individual species to whole genera.</title>
        <authorList>
            <person name="Goeker M."/>
        </authorList>
    </citation>
    <scope>NUCLEOTIDE SEQUENCE [LARGE SCALE GENOMIC DNA]</scope>
    <source>
        <strain evidence="7 8">DSM 27267</strain>
    </source>
</reference>
<dbReference type="RefSeq" id="WP_106542584.1">
    <property type="nucleotide sequence ID" value="NZ_BLAU01000001.1"/>
</dbReference>
<evidence type="ECO:0000256" key="2">
    <source>
        <dbReference type="ARBA" id="ARBA00023015"/>
    </source>
</evidence>
<dbReference type="Pfam" id="PF00543">
    <property type="entry name" value="P-II"/>
    <property type="match status" value="1"/>
</dbReference>
<dbReference type="Gene3D" id="3.30.70.120">
    <property type="match status" value="1"/>
</dbReference>
<dbReference type="InterPro" id="IPR002187">
    <property type="entry name" value="N-reg_PII"/>
</dbReference>
<keyword evidence="3" id="KW-0804">Transcription</keyword>
<evidence type="ECO:0000256" key="1">
    <source>
        <dbReference type="ARBA" id="ARBA00002440"/>
    </source>
</evidence>
<dbReference type="GO" id="GO:0030234">
    <property type="term" value="F:enzyme regulator activity"/>
    <property type="evidence" value="ECO:0007669"/>
    <property type="project" value="InterPro"/>
</dbReference>
<keyword evidence="5" id="KW-0597">Phosphoprotein</keyword>
<accession>A0A2P8CBM5</accession>
<dbReference type="Proteomes" id="UP000240621">
    <property type="component" value="Unassembled WGS sequence"/>
</dbReference>
<organism evidence="7 8">
    <name type="scientific">Prolixibacter denitrificans</name>
    <dbReference type="NCBI Taxonomy" id="1541063"/>
    <lineage>
        <taxon>Bacteria</taxon>
        <taxon>Pseudomonadati</taxon>
        <taxon>Bacteroidota</taxon>
        <taxon>Bacteroidia</taxon>
        <taxon>Marinilabiliales</taxon>
        <taxon>Prolixibacteraceae</taxon>
        <taxon>Prolixibacter</taxon>
    </lineage>
</organism>
<evidence type="ECO:0000256" key="3">
    <source>
        <dbReference type="ARBA" id="ARBA00023163"/>
    </source>
</evidence>
<dbReference type="GO" id="GO:0006808">
    <property type="term" value="P:regulation of nitrogen utilization"/>
    <property type="evidence" value="ECO:0007669"/>
    <property type="project" value="InterPro"/>
</dbReference>
<evidence type="ECO:0000313" key="6">
    <source>
        <dbReference type="EMBL" id="GET22883.1"/>
    </source>
</evidence>
<protein>
    <submittedName>
        <fullName evidence="6 7">Nitrogen regulatory protein P-II</fullName>
    </submittedName>
</protein>
<evidence type="ECO:0000313" key="7">
    <source>
        <dbReference type="EMBL" id="PSK82371.1"/>
    </source>
</evidence>
<feature type="modified residue" description="O-UMP-tyrosine" evidence="5">
    <location>
        <position position="51"/>
    </location>
</feature>
<comment type="function">
    <text evidence="1">Could be involved in the regulation of nitrogen fixation.</text>
</comment>
<dbReference type="GO" id="GO:0005524">
    <property type="term" value="F:ATP binding"/>
    <property type="evidence" value="ECO:0007669"/>
    <property type="project" value="TreeGrafter"/>
</dbReference>
<keyword evidence="2" id="KW-0805">Transcription regulation</keyword>